<dbReference type="EMBL" id="JAFBIL020000001">
    <property type="protein sequence ID" value="MBZ2206258.1"/>
    <property type="molecule type" value="Genomic_DNA"/>
</dbReference>
<reference evidence="1 2" key="1">
    <citation type="submission" date="2021-01" db="EMBL/GenBank/DDBJ databases">
        <authorList>
            <person name="Ruan W."/>
            <person name="Khan S.A."/>
            <person name="Jeon C.O."/>
        </authorList>
    </citation>
    <scope>NUCLEOTIDE SEQUENCE [LARGE SCALE GENOMIC DNA]</scope>
    <source>
        <strain evidence="1 2">R798</strain>
    </source>
</reference>
<gene>
    <name evidence="1" type="ORF">I4X03_003175</name>
</gene>
<proteinExistence type="predicted"/>
<organism evidence="1 2">
    <name type="scientific">Massilia soli</name>
    <dbReference type="NCBI Taxonomy" id="2792854"/>
    <lineage>
        <taxon>Bacteria</taxon>
        <taxon>Pseudomonadati</taxon>
        <taxon>Pseudomonadota</taxon>
        <taxon>Betaproteobacteria</taxon>
        <taxon>Burkholderiales</taxon>
        <taxon>Oxalobacteraceae</taxon>
        <taxon>Telluria group</taxon>
        <taxon>Massilia</taxon>
    </lineage>
</organism>
<name>A0ABS7SJ82_9BURK</name>
<accession>A0ABS7SJ82</accession>
<comment type="caution">
    <text evidence="1">The sequence shown here is derived from an EMBL/GenBank/DDBJ whole genome shotgun (WGS) entry which is preliminary data.</text>
</comment>
<reference evidence="1 2" key="2">
    <citation type="submission" date="2021-08" db="EMBL/GenBank/DDBJ databases">
        <title>Massilia sp. R798.</title>
        <authorList>
            <person name="Baek J.H."/>
            <person name="Jung H.S."/>
            <person name="Kim K.R."/>
            <person name="Jeon C.O."/>
        </authorList>
    </citation>
    <scope>NUCLEOTIDE SEQUENCE [LARGE SCALE GENOMIC DNA]</scope>
    <source>
        <strain evidence="1 2">R798</strain>
    </source>
</reference>
<keyword evidence="2" id="KW-1185">Reference proteome</keyword>
<dbReference type="Proteomes" id="UP000809349">
    <property type="component" value="Unassembled WGS sequence"/>
</dbReference>
<dbReference type="RefSeq" id="WP_223465496.1">
    <property type="nucleotide sequence ID" value="NZ_JAFBIL020000001.1"/>
</dbReference>
<sequence length="204" mass="22505">MSNLSALIEPGRFIGHILPAARRSEHAVYIVDTEQGPIYVPAMLLIRALWYWSKRAGSILMTPNGLDIHVSAAKDRGDFIECSASRKLASSQPSDLLLRRLAWLSLCDDARRSWTSVLRHAHQGRLGLTLPKASIQGWAWGVEMHGGLLAAELMSVDIRFELPTTPMMLRIGTAIYDVPTWMPQVASDVHHAASQLQFRGGANG</sequence>
<evidence type="ECO:0000313" key="2">
    <source>
        <dbReference type="Proteomes" id="UP000809349"/>
    </source>
</evidence>
<protein>
    <submittedName>
        <fullName evidence="1">Uncharacterized protein</fullName>
    </submittedName>
</protein>
<evidence type="ECO:0000313" key="1">
    <source>
        <dbReference type="EMBL" id="MBZ2206258.1"/>
    </source>
</evidence>